<dbReference type="CDD" id="cd05233">
    <property type="entry name" value="SDR_c"/>
    <property type="match status" value="1"/>
</dbReference>
<comment type="caution">
    <text evidence="3">The sequence shown here is derived from an EMBL/GenBank/DDBJ whole genome shotgun (WGS) entry which is preliminary data.</text>
</comment>
<evidence type="ECO:0000313" key="4">
    <source>
        <dbReference type="Proteomes" id="UP001174694"/>
    </source>
</evidence>
<evidence type="ECO:0000313" key="3">
    <source>
        <dbReference type="EMBL" id="KAJ9144655.1"/>
    </source>
</evidence>
<evidence type="ECO:0000256" key="2">
    <source>
        <dbReference type="ARBA" id="ARBA00022857"/>
    </source>
</evidence>
<dbReference type="EMBL" id="JANBVO010000016">
    <property type="protein sequence ID" value="KAJ9144655.1"/>
    <property type="molecule type" value="Genomic_DNA"/>
</dbReference>
<dbReference type="AlphaFoldDB" id="A0AA38VIR5"/>
<reference evidence="3" key="1">
    <citation type="submission" date="2022-07" db="EMBL/GenBank/DDBJ databases">
        <title>Fungi with potential for degradation of polypropylene.</title>
        <authorList>
            <person name="Gostincar C."/>
        </authorList>
    </citation>
    <scope>NUCLEOTIDE SEQUENCE</scope>
    <source>
        <strain evidence="3">EXF-13308</strain>
    </source>
</reference>
<proteinExistence type="inferred from homology"/>
<gene>
    <name evidence="3" type="ORF">NKR23_g5917</name>
</gene>
<organism evidence="3 4">
    <name type="scientific">Pleurostoma richardsiae</name>
    <dbReference type="NCBI Taxonomy" id="41990"/>
    <lineage>
        <taxon>Eukaryota</taxon>
        <taxon>Fungi</taxon>
        <taxon>Dikarya</taxon>
        <taxon>Ascomycota</taxon>
        <taxon>Pezizomycotina</taxon>
        <taxon>Sordariomycetes</taxon>
        <taxon>Sordariomycetidae</taxon>
        <taxon>Calosphaeriales</taxon>
        <taxon>Pleurostomataceae</taxon>
        <taxon>Pleurostoma</taxon>
    </lineage>
</organism>
<dbReference type="PRINTS" id="PR00081">
    <property type="entry name" value="GDHRDH"/>
</dbReference>
<dbReference type="PANTHER" id="PTHR42760">
    <property type="entry name" value="SHORT-CHAIN DEHYDROGENASES/REDUCTASES FAMILY MEMBER"/>
    <property type="match status" value="1"/>
</dbReference>
<name>A0AA38VIR5_9PEZI</name>
<dbReference type="Gene3D" id="3.40.50.720">
    <property type="entry name" value="NAD(P)-binding Rossmann-like Domain"/>
    <property type="match status" value="1"/>
</dbReference>
<dbReference type="GO" id="GO:0016616">
    <property type="term" value="F:oxidoreductase activity, acting on the CH-OH group of donors, NAD or NADP as acceptor"/>
    <property type="evidence" value="ECO:0007669"/>
    <property type="project" value="TreeGrafter"/>
</dbReference>
<accession>A0AA38VIR5</accession>
<keyword evidence="4" id="KW-1185">Reference proteome</keyword>
<dbReference type="NCBIfam" id="NF005559">
    <property type="entry name" value="PRK07231.1"/>
    <property type="match status" value="1"/>
</dbReference>
<sequence>MAIKSATSALGALLTGRISIITGASSGLGRATALALTRQGATVVCADRTPSSHNIQPTHELIREGGGKSIFIQTDVSNEQSIQNLTRTAVERFGRIDIMINNAGIAPEASKPLPVWETTEEVFDSTWRVNVRGVFLGCKYAGAQMLQQNRIPEYQRAGTIINMGSILGVLGKSGTAAYAAAKGAVIAMTRAVAMDYAPHGIHCNSVLPGFTRTPMISAMTDNGEVEKYLTDCHPLKRLGEPEEIADAVVFLASSLSNGVTGLNMSVDGGLHSQLRV</sequence>
<dbReference type="Pfam" id="PF13561">
    <property type="entry name" value="adh_short_C2"/>
    <property type="match status" value="1"/>
</dbReference>
<dbReference type="InterPro" id="IPR020904">
    <property type="entry name" value="Sc_DH/Rdtase_CS"/>
</dbReference>
<keyword evidence="2" id="KW-0521">NADP</keyword>
<evidence type="ECO:0000256" key="1">
    <source>
        <dbReference type="ARBA" id="ARBA00006484"/>
    </source>
</evidence>
<dbReference type="PROSITE" id="PS00061">
    <property type="entry name" value="ADH_SHORT"/>
    <property type="match status" value="1"/>
</dbReference>
<dbReference type="FunFam" id="3.40.50.720:FF:000084">
    <property type="entry name" value="Short-chain dehydrogenase reductase"/>
    <property type="match status" value="1"/>
</dbReference>
<dbReference type="InterPro" id="IPR036291">
    <property type="entry name" value="NAD(P)-bd_dom_sf"/>
</dbReference>
<dbReference type="Proteomes" id="UP001174694">
    <property type="component" value="Unassembled WGS sequence"/>
</dbReference>
<protein>
    <submittedName>
        <fullName evidence="3">NAD(P)-binding protein</fullName>
    </submittedName>
</protein>
<dbReference type="PRINTS" id="PR00080">
    <property type="entry name" value="SDRFAMILY"/>
</dbReference>
<dbReference type="SUPFAM" id="SSF51735">
    <property type="entry name" value="NAD(P)-binding Rossmann-fold domains"/>
    <property type="match status" value="1"/>
</dbReference>
<comment type="similarity">
    <text evidence="1">Belongs to the short-chain dehydrogenases/reductases (SDR) family.</text>
</comment>
<dbReference type="PANTHER" id="PTHR42760:SF124">
    <property type="entry name" value="SHORT-CHAIN DEHYDROGENASE_REDUCTASE"/>
    <property type="match status" value="1"/>
</dbReference>
<dbReference type="InterPro" id="IPR002347">
    <property type="entry name" value="SDR_fam"/>
</dbReference>